<sequence>MWFPAAAGPRGDPFGGPLSGLFGPGVVDREVTAGPWGTRHRPFRAHTGYWSDPDGGSGGHPSGHHVRLLREALDLDSTDWLTDVLTPRPAAPTPREPADA</sequence>
<dbReference type="Proteomes" id="UP000198857">
    <property type="component" value="Unassembled WGS sequence"/>
</dbReference>
<keyword evidence="3" id="KW-1185">Reference proteome</keyword>
<feature type="region of interest" description="Disordered" evidence="1">
    <location>
        <begin position="33"/>
        <end position="64"/>
    </location>
</feature>
<dbReference type="AlphaFoldDB" id="A0A1I5JP16"/>
<name>A0A1I5JP16_9ACTN</name>
<proteinExistence type="predicted"/>
<evidence type="ECO:0000256" key="1">
    <source>
        <dbReference type="SAM" id="MobiDB-lite"/>
    </source>
</evidence>
<accession>A0A1I5JP16</accession>
<evidence type="ECO:0000313" key="2">
    <source>
        <dbReference type="EMBL" id="SFO74528.1"/>
    </source>
</evidence>
<reference evidence="3" key="1">
    <citation type="submission" date="2016-10" db="EMBL/GenBank/DDBJ databases">
        <authorList>
            <person name="Varghese N."/>
            <person name="Submissions S."/>
        </authorList>
    </citation>
    <scope>NUCLEOTIDE SEQUENCE [LARGE SCALE GENOMIC DNA]</scope>
    <source>
        <strain evidence="3">DSM 44208</strain>
    </source>
</reference>
<organism evidence="2 3">
    <name type="scientific">Geodermatophilus dictyosporus</name>
    <dbReference type="NCBI Taxonomy" id="1523247"/>
    <lineage>
        <taxon>Bacteria</taxon>
        <taxon>Bacillati</taxon>
        <taxon>Actinomycetota</taxon>
        <taxon>Actinomycetes</taxon>
        <taxon>Geodermatophilales</taxon>
        <taxon>Geodermatophilaceae</taxon>
        <taxon>Geodermatophilus</taxon>
    </lineage>
</organism>
<dbReference type="EMBL" id="FOWQ01000001">
    <property type="protein sequence ID" value="SFO74528.1"/>
    <property type="molecule type" value="Genomic_DNA"/>
</dbReference>
<evidence type="ECO:0000313" key="3">
    <source>
        <dbReference type="Proteomes" id="UP000198857"/>
    </source>
</evidence>
<dbReference type="RefSeq" id="WP_091107175.1">
    <property type="nucleotide sequence ID" value="NZ_FOWQ01000001.1"/>
</dbReference>
<protein>
    <submittedName>
        <fullName evidence="2">Uncharacterized protein</fullName>
    </submittedName>
</protein>
<gene>
    <name evidence="2" type="ORF">SAMN05660464_0915</name>
</gene>